<dbReference type="Proteomes" id="UP000427842">
    <property type="component" value="Unassembled WGS sequence"/>
</dbReference>
<sequence>MPLSGVGSTGSAACACRHGSEMLEVSMIRFPAVVTLVVASMAVASPAMAAVLRFEGHFVGEHGTTSHPDGKVEAALNTRTNLVRYVITWSGLSGPVTAAHFHGPASEGEEAGVIVPIGGPYKSGQHGALVLSSEQAQTLQNGQIYVNLHTQAQPNGEARAQLERLTPAVRP</sequence>
<protein>
    <submittedName>
        <fullName evidence="2">CHRD domain-containing protein</fullName>
    </submittedName>
</protein>
<evidence type="ECO:0000313" key="2">
    <source>
        <dbReference type="EMBL" id="KAB8124283.1"/>
    </source>
</evidence>
<proteinExistence type="predicted"/>
<keyword evidence="3" id="KW-1185">Reference proteome</keyword>
<accession>A0ABQ6W0N2</accession>
<organism evidence="2 3">
    <name type="scientific">Komagataeibacter medellinensis</name>
    <dbReference type="NCBI Taxonomy" id="1177712"/>
    <lineage>
        <taxon>Bacteria</taxon>
        <taxon>Pseudomonadati</taxon>
        <taxon>Pseudomonadota</taxon>
        <taxon>Alphaproteobacteria</taxon>
        <taxon>Acetobacterales</taxon>
        <taxon>Acetobacteraceae</taxon>
        <taxon>Komagataeibacter</taxon>
    </lineage>
</organism>
<dbReference type="EMBL" id="QYAZ01000001">
    <property type="protein sequence ID" value="KAB8124283.1"/>
    <property type="molecule type" value="Genomic_DNA"/>
</dbReference>
<dbReference type="PROSITE" id="PS50933">
    <property type="entry name" value="CHRD"/>
    <property type="match status" value="1"/>
</dbReference>
<evidence type="ECO:0000259" key="1">
    <source>
        <dbReference type="PROSITE" id="PS50933"/>
    </source>
</evidence>
<gene>
    <name evidence="2" type="ORF">D3W54_08840</name>
</gene>
<feature type="domain" description="CHRD" evidence="1">
    <location>
        <begin position="44"/>
        <end position="167"/>
    </location>
</feature>
<evidence type="ECO:0000313" key="3">
    <source>
        <dbReference type="Proteomes" id="UP000427842"/>
    </source>
</evidence>
<dbReference type="Pfam" id="PF07452">
    <property type="entry name" value="CHRD"/>
    <property type="match status" value="1"/>
</dbReference>
<reference evidence="2 3" key="1">
    <citation type="submission" date="2018-09" db="EMBL/GenBank/DDBJ databases">
        <title>Genome sequence and characterization of the bcs clusters for the production of nanocellulose from the low pH resistant strain Komagataeibacter medellinensis ID13488.</title>
        <authorList>
            <person name="Hernandez-Arriaga A.M."/>
            <person name="Del Cerro C."/>
            <person name="Urbina L."/>
            <person name="Eceiza A."/>
            <person name="Retegi A."/>
            <person name="Prieto M.A."/>
        </authorList>
    </citation>
    <scope>NUCLEOTIDE SEQUENCE [LARGE SCALE GENOMIC DNA]</scope>
    <source>
        <strain evidence="2 3">ID13488</strain>
    </source>
</reference>
<comment type="caution">
    <text evidence="2">The sequence shown here is derived from an EMBL/GenBank/DDBJ whole genome shotgun (WGS) entry which is preliminary data.</text>
</comment>
<dbReference type="InterPro" id="IPR010895">
    <property type="entry name" value="CHRD"/>
</dbReference>
<dbReference type="SMART" id="SM00754">
    <property type="entry name" value="CHRD"/>
    <property type="match status" value="1"/>
</dbReference>
<name>A0ABQ6W0N2_9PROT</name>